<comment type="caution">
    <text evidence="1">The sequence shown here is derived from an EMBL/GenBank/DDBJ whole genome shotgun (WGS) entry which is preliminary data.</text>
</comment>
<feature type="non-terminal residue" evidence="1">
    <location>
        <position position="1"/>
    </location>
</feature>
<evidence type="ECO:0000313" key="2">
    <source>
        <dbReference type="Proteomes" id="UP001159427"/>
    </source>
</evidence>
<reference evidence="1 2" key="1">
    <citation type="submission" date="2022-05" db="EMBL/GenBank/DDBJ databases">
        <authorList>
            <consortium name="Genoscope - CEA"/>
            <person name="William W."/>
        </authorList>
    </citation>
    <scope>NUCLEOTIDE SEQUENCE [LARGE SCALE GENOMIC DNA]</scope>
</reference>
<name>A0ABN8LXG8_9CNID</name>
<proteinExistence type="predicted"/>
<evidence type="ECO:0000313" key="1">
    <source>
        <dbReference type="EMBL" id="CAH3022002.1"/>
    </source>
</evidence>
<keyword evidence="2" id="KW-1185">Reference proteome</keyword>
<protein>
    <submittedName>
        <fullName evidence="1">Uncharacterized protein</fullName>
    </submittedName>
</protein>
<dbReference type="Proteomes" id="UP001159427">
    <property type="component" value="Unassembled WGS sequence"/>
</dbReference>
<gene>
    <name evidence="1" type="ORF">PEVE_00013651</name>
</gene>
<organism evidence="1 2">
    <name type="scientific">Porites evermanni</name>
    <dbReference type="NCBI Taxonomy" id="104178"/>
    <lineage>
        <taxon>Eukaryota</taxon>
        <taxon>Metazoa</taxon>
        <taxon>Cnidaria</taxon>
        <taxon>Anthozoa</taxon>
        <taxon>Hexacorallia</taxon>
        <taxon>Scleractinia</taxon>
        <taxon>Fungiina</taxon>
        <taxon>Poritidae</taxon>
        <taxon>Porites</taxon>
    </lineage>
</organism>
<accession>A0ABN8LXG8</accession>
<dbReference type="EMBL" id="CALNXI010000201">
    <property type="protein sequence ID" value="CAH3022002.1"/>
    <property type="molecule type" value="Genomic_DNA"/>
</dbReference>
<sequence length="225" mass="24335">VISKVVCFDRSSENKAYLLDVGSAKIPVYCHMTKHGLDACGGGGWTLVMKIDGTKKTFHYNSKLWSNKLDFNLPGGKTGLDTHETKLPTYWNTPFNKICLGMRVGHQLTSVVINHPARSLYSLIADGKYRATSLGRNTWKKLIGSRASLQTNCNKEGFNTLCSGGSRARIGIVGNNENDCNSCDSGIGFGTGGFQDDSNTCGNEASEGGENGDQHNKAMGYILVQ</sequence>